<feature type="compositionally biased region" description="Polar residues" evidence="2">
    <location>
        <begin position="484"/>
        <end position="503"/>
    </location>
</feature>
<evidence type="ECO:0000256" key="1">
    <source>
        <dbReference type="ARBA" id="ARBA00022468"/>
    </source>
</evidence>
<evidence type="ECO:0000313" key="5">
    <source>
        <dbReference type="Proteomes" id="UP000308768"/>
    </source>
</evidence>
<feature type="compositionally biased region" description="Polar residues" evidence="2">
    <location>
        <begin position="325"/>
        <end position="335"/>
    </location>
</feature>
<sequence length="840" mass="89572">MASGGYGGPSTARANNGGPSAAPATPQAEAVQSKRDLASWWKGFKRGNPKGQEEKDIESQGIFGVPLGQSIRYANVAISLVNEHGQSYIYGYVPIVVAKCGVFLKEKATDVEGIFRLSGAEKRIKDLKQIFDSPDRYGKGLDWSGYTVHDAANILRRYFNQLPEPIIPLDFYERFRAPLRNHQASAVGPMDAQGPDIGHFDTDAAIRTYQMLITELPPLNRQLLLYILDLLAVFASKSDLNKMTTPNLAAIFQPGLLSHPTHDLSPPAYRLSQDVLIFLIENQDSFLIGMQGTEADEATVQDVQSGANSPLKAPTTPTIPARSKTVISRSGSTASAGADSVRRFGGVRRNVSVSSRHSKQSVSAPSPVTPSYGTPYASSNTGIGVHRSNTVPSKKSPAVAGRRFNQSKTSDPPTPTSGILQSAQITTVLQSPSRDATTSLPPPASSSNMPEPLEVTTPSESEDTTPLAAPASPTSSAILVPSGAGQTQRKPSYQMTLPSSGPNSFADANALKTPPIASANAPRAFFDSLLNISPRSEVDKKDGRRPNKLQKKRIPGSAMSSAQSSNQSLHGGDATTESPAFQVTPLAAFLPGSDSRPLESPQEPSQYTTAESTPQSATPAASSPLRTSGANLKPNLSPTASFNSHSSVADLSEADHHDESATQSDKAEKKRRWRFSSSQRQDKDLQVANLSTSNFGSVVGGERSMSSISSTGRPRKSATNDSNPFSSEQSTTSTSSAVQQQPPAEAPVVSGVAAKEEKKGALSWIKGKLQERKEREEEKKRAKTPPRNGATDRSSSKQSLSAGDASRGRSIDAPREQTAAPPQERAIEPVREEDLTPKAE</sequence>
<feature type="compositionally biased region" description="Basic and acidic residues" evidence="2">
    <location>
        <begin position="768"/>
        <end position="780"/>
    </location>
</feature>
<feature type="compositionally biased region" description="Polar residues" evidence="2">
    <location>
        <begin position="791"/>
        <end position="801"/>
    </location>
</feature>
<dbReference type="Gene3D" id="1.10.555.10">
    <property type="entry name" value="Rho GTPase activation protein"/>
    <property type="match status" value="1"/>
</dbReference>
<feature type="compositionally biased region" description="Low complexity" evidence="2">
    <location>
        <begin position="608"/>
        <end position="624"/>
    </location>
</feature>
<dbReference type="SMART" id="SM00324">
    <property type="entry name" value="RhoGAP"/>
    <property type="match status" value="1"/>
</dbReference>
<feature type="compositionally biased region" description="Basic and acidic residues" evidence="2">
    <location>
        <begin position="825"/>
        <end position="840"/>
    </location>
</feature>
<feature type="compositionally biased region" description="Low complexity" evidence="2">
    <location>
        <begin position="557"/>
        <end position="568"/>
    </location>
</feature>
<dbReference type="GO" id="GO:0005096">
    <property type="term" value="F:GTPase activator activity"/>
    <property type="evidence" value="ECO:0007669"/>
    <property type="project" value="UniProtKB-KW"/>
</dbReference>
<dbReference type="EMBL" id="NAJN01001065">
    <property type="protein sequence ID" value="TKA66051.1"/>
    <property type="molecule type" value="Genomic_DNA"/>
</dbReference>
<comment type="caution">
    <text evidence="4">The sequence shown here is derived from an EMBL/GenBank/DDBJ whole genome shotgun (WGS) entry which is preliminary data.</text>
</comment>
<feature type="compositionally biased region" description="Basic and acidic residues" evidence="2">
    <location>
        <begin position="806"/>
        <end position="815"/>
    </location>
</feature>
<protein>
    <recommendedName>
        <fullName evidence="3">Rho-GAP domain-containing protein</fullName>
    </recommendedName>
</protein>
<dbReference type="InterPro" id="IPR008936">
    <property type="entry name" value="Rho_GTPase_activation_prot"/>
</dbReference>
<gene>
    <name evidence="4" type="ORF">B0A49_10286</name>
</gene>
<dbReference type="AlphaFoldDB" id="A0A4U0WSA9"/>
<feature type="compositionally biased region" description="Basic and acidic residues" evidence="2">
    <location>
        <begin position="653"/>
        <end position="668"/>
    </location>
</feature>
<evidence type="ECO:0000313" key="4">
    <source>
        <dbReference type="EMBL" id="TKA66051.1"/>
    </source>
</evidence>
<feature type="region of interest" description="Disordered" evidence="2">
    <location>
        <begin position="589"/>
        <end position="840"/>
    </location>
</feature>
<dbReference type="SUPFAM" id="SSF48350">
    <property type="entry name" value="GTPase activation domain, GAP"/>
    <property type="match status" value="1"/>
</dbReference>
<evidence type="ECO:0000256" key="2">
    <source>
        <dbReference type="SAM" id="MobiDB-lite"/>
    </source>
</evidence>
<dbReference type="InterPro" id="IPR000198">
    <property type="entry name" value="RhoGAP_dom"/>
</dbReference>
<feature type="region of interest" description="Disordered" evidence="2">
    <location>
        <begin position="1"/>
        <end position="35"/>
    </location>
</feature>
<evidence type="ECO:0000259" key="3">
    <source>
        <dbReference type="PROSITE" id="PS50238"/>
    </source>
</evidence>
<feature type="compositionally biased region" description="Polar residues" evidence="2">
    <location>
        <begin position="364"/>
        <end position="393"/>
    </location>
</feature>
<dbReference type="PANTHER" id="PTHR15228:SF25">
    <property type="entry name" value="F-BAR DOMAIN-CONTAINING PROTEIN"/>
    <property type="match status" value="1"/>
</dbReference>
<feature type="compositionally biased region" description="Low complexity" evidence="2">
    <location>
        <begin position="343"/>
        <end position="363"/>
    </location>
</feature>
<feature type="compositionally biased region" description="Polar residues" evidence="2">
    <location>
        <begin position="625"/>
        <end position="649"/>
    </location>
</feature>
<feature type="region of interest" description="Disordered" evidence="2">
    <location>
        <begin position="299"/>
        <end position="509"/>
    </location>
</feature>
<dbReference type="Proteomes" id="UP000308768">
    <property type="component" value="Unassembled WGS sequence"/>
</dbReference>
<feature type="compositionally biased region" description="Basic and acidic residues" evidence="2">
    <location>
        <begin position="536"/>
        <end position="545"/>
    </location>
</feature>
<dbReference type="Pfam" id="PF00620">
    <property type="entry name" value="RhoGAP"/>
    <property type="match status" value="1"/>
</dbReference>
<dbReference type="PANTHER" id="PTHR15228">
    <property type="entry name" value="SPERMATHECAL PHYSIOLOGY VARIANT"/>
    <property type="match status" value="1"/>
</dbReference>
<dbReference type="STRING" id="331657.A0A4U0WSA9"/>
<dbReference type="GO" id="GO:0060237">
    <property type="term" value="P:regulation of fungal-type cell wall organization"/>
    <property type="evidence" value="ECO:0007669"/>
    <property type="project" value="TreeGrafter"/>
</dbReference>
<keyword evidence="1" id="KW-0343">GTPase activation</keyword>
<accession>A0A4U0WSA9</accession>
<feature type="compositionally biased region" description="Polar residues" evidence="2">
    <location>
        <begin position="404"/>
        <end position="435"/>
    </location>
</feature>
<dbReference type="OrthoDB" id="3196451at2759"/>
<dbReference type="CDD" id="cd04396">
    <property type="entry name" value="RhoGAP_fSAC7_BAG7"/>
    <property type="match status" value="1"/>
</dbReference>
<feature type="compositionally biased region" description="Polar residues" evidence="2">
    <location>
        <begin position="704"/>
        <end position="725"/>
    </location>
</feature>
<dbReference type="GO" id="GO:0007165">
    <property type="term" value="P:signal transduction"/>
    <property type="evidence" value="ECO:0007669"/>
    <property type="project" value="InterPro"/>
</dbReference>
<reference evidence="4 5" key="1">
    <citation type="submission" date="2017-03" db="EMBL/GenBank/DDBJ databases">
        <title>Genomes of endolithic fungi from Antarctica.</title>
        <authorList>
            <person name="Coleine C."/>
            <person name="Masonjones S."/>
            <person name="Stajich J.E."/>
        </authorList>
    </citation>
    <scope>NUCLEOTIDE SEQUENCE [LARGE SCALE GENOMIC DNA]</scope>
    <source>
        <strain evidence="4 5">CCFEE 5187</strain>
    </source>
</reference>
<organism evidence="4 5">
    <name type="scientific">Cryomyces minteri</name>
    <dbReference type="NCBI Taxonomy" id="331657"/>
    <lineage>
        <taxon>Eukaryota</taxon>
        <taxon>Fungi</taxon>
        <taxon>Dikarya</taxon>
        <taxon>Ascomycota</taxon>
        <taxon>Pezizomycotina</taxon>
        <taxon>Dothideomycetes</taxon>
        <taxon>Dothideomycetes incertae sedis</taxon>
        <taxon>Cryomyces</taxon>
    </lineage>
</organism>
<dbReference type="InterPro" id="IPR051025">
    <property type="entry name" value="RhoGAP"/>
</dbReference>
<feature type="compositionally biased region" description="Low complexity" evidence="2">
    <location>
        <begin position="726"/>
        <end position="741"/>
    </location>
</feature>
<dbReference type="GO" id="GO:0005938">
    <property type="term" value="C:cell cortex"/>
    <property type="evidence" value="ECO:0007669"/>
    <property type="project" value="TreeGrafter"/>
</dbReference>
<keyword evidence="5" id="KW-1185">Reference proteome</keyword>
<feature type="compositionally biased region" description="Low complexity" evidence="2">
    <location>
        <begin position="464"/>
        <end position="477"/>
    </location>
</feature>
<proteinExistence type="predicted"/>
<feature type="domain" description="Rho-GAP" evidence="3">
    <location>
        <begin position="78"/>
        <end position="287"/>
    </location>
</feature>
<dbReference type="PROSITE" id="PS50238">
    <property type="entry name" value="RHOGAP"/>
    <property type="match status" value="1"/>
</dbReference>
<name>A0A4U0WSA9_9PEZI</name>
<feature type="region of interest" description="Disordered" evidence="2">
    <location>
        <begin position="536"/>
        <end position="577"/>
    </location>
</feature>